<proteinExistence type="predicted"/>
<evidence type="ECO:0000256" key="1">
    <source>
        <dbReference type="ARBA" id="ARBA00022801"/>
    </source>
</evidence>
<dbReference type="PANTHER" id="PTHR48081">
    <property type="entry name" value="AB HYDROLASE SUPERFAMILY PROTEIN C4A8.06C"/>
    <property type="match status" value="1"/>
</dbReference>
<dbReference type="InterPro" id="IPR050300">
    <property type="entry name" value="GDXG_lipolytic_enzyme"/>
</dbReference>
<evidence type="ECO:0000256" key="2">
    <source>
        <dbReference type="SAM" id="Phobius"/>
    </source>
</evidence>
<gene>
    <name evidence="4" type="ORF">VFPPC_03667</name>
</gene>
<dbReference type="GO" id="GO:0016787">
    <property type="term" value="F:hydrolase activity"/>
    <property type="evidence" value="ECO:0007669"/>
    <property type="project" value="UniProtKB-KW"/>
</dbReference>
<keyword evidence="1 4" id="KW-0378">Hydrolase</keyword>
<comment type="caution">
    <text evidence="4">The sequence shown here is derived from an EMBL/GenBank/DDBJ whole genome shotgun (WGS) entry which is preliminary data.</text>
</comment>
<dbReference type="Pfam" id="PF07859">
    <property type="entry name" value="Abhydrolase_3"/>
    <property type="match status" value="1"/>
</dbReference>
<keyword evidence="2" id="KW-1133">Transmembrane helix</keyword>
<dbReference type="SUPFAM" id="SSF53474">
    <property type="entry name" value="alpha/beta-Hydrolases"/>
    <property type="match status" value="1"/>
</dbReference>
<dbReference type="PANTHER" id="PTHR48081:SF31">
    <property type="entry name" value="STERYL ACETYL HYDROLASE MUG81-RELATED"/>
    <property type="match status" value="1"/>
</dbReference>
<organism evidence="4 5">
    <name type="scientific">Pochonia chlamydosporia 170</name>
    <dbReference type="NCBI Taxonomy" id="1380566"/>
    <lineage>
        <taxon>Eukaryota</taxon>
        <taxon>Fungi</taxon>
        <taxon>Dikarya</taxon>
        <taxon>Ascomycota</taxon>
        <taxon>Pezizomycotina</taxon>
        <taxon>Sordariomycetes</taxon>
        <taxon>Hypocreomycetidae</taxon>
        <taxon>Hypocreales</taxon>
        <taxon>Clavicipitaceae</taxon>
        <taxon>Pochonia</taxon>
    </lineage>
</organism>
<dbReference type="KEGG" id="pchm:VFPPC_03667"/>
<evidence type="ECO:0000313" key="4">
    <source>
        <dbReference type="EMBL" id="OAQ71356.1"/>
    </source>
</evidence>
<dbReference type="OrthoDB" id="2152029at2759"/>
<accession>A0A179G0B0</accession>
<dbReference type="RefSeq" id="XP_018147893.1">
    <property type="nucleotide sequence ID" value="XM_018283143.1"/>
</dbReference>
<protein>
    <submittedName>
        <fullName evidence="4">Alpha/beta hydrolase fold protein</fullName>
    </submittedName>
</protein>
<dbReference type="AlphaFoldDB" id="A0A179G0B0"/>
<dbReference type="Proteomes" id="UP000078397">
    <property type="component" value="Unassembled WGS sequence"/>
</dbReference>
<feature type="domain" description="Alpha/beta hydrolase fold-3" evidence="3">
    <location>
        <begin position="123"/>
        <end position="352"/>
    </location>
</feature>
<keyword evidence="2" id="KW-0472">Membrane</keyword>
<dbReference type="InterPro" id="IPR013094">
    <property type="entry name" value="AB_hydrolase_3"/>
</dbReference>
<feature type="transmembrane region" description="Helical" evidence="2">
    <location>
        <begin position="12"/>
        <end position="37"/>
    </location>
</feature>
<keyword evidence="5" id="KW-1185">Reference proteome</keyword>
<dbReference type="EMBL" id="LSBJ02000002">
    <property type="protein sequence ID" value="OAQ71356.1"/>
    <property type="molecule type" value="Genomic_DNA"/>
</dbReference>
<keyword evidence="2" id="KW-0812">Transmembrane</keyword>
<dbReference type="STRING" id="1380566.A0A179G0B0"/>
<dbReference type="Gene3D" id="3.40.50.1820">
    <property type="entry name" value="alpha/beta hydrolase"/>
    <property type="match status" value="1"/>
</dbReference>
<evidence type="ECO:0000313" key="5">
    <source>
        <dbReference type="Proteomes" id="UP000078397"/>
    </source>
</evidence>
<dbReference type="InterPro" id="IPR029058">
    <property type="entry name" value="AB_hydrolase_fold"/>
</dbReference>
<dbReference type="GeneID" id="28847137"/>
<reference evidence="4 5" key="1">
    <citation type="journal article" date="2016" name="PLoS Pathog.">
        <title>Biosynthesis of antibiotic leucinostatins in bio-control fungus Purpureocillium lilacinum and their inhibition on phytophthora revealed by genome mining.</title>
        <authorList>
            <person name="Wang G."/>
            <person name="Liu Z."/>
            <person name="Lin R."/>
            <person name="Li E."/>
            <person name="Mao Z."/>
            <person name="Ling J."/>
            <person name="Yang Y."/>
            <person name="Yin W.B."/>
            <person name="Xie B."/>
        </authorList>
    </citation>
    <scope>NUCLEOTIDE SEQUENCE [LARGE SCALE GENOMIC DNA]</scope>
    <source>
        <strain evidence="4">170</strain>
    </source>
</reference>
<evidence type="ECO:0000259" key="3">
    <source>
        <dbReference type="Pfam" id="PF07859"/>
    </source>
</evidence>
<name>A0A179G0B0_METCM</name>
<sequence length="379" mass="43033">MNPPFSTAEKILLLIRLTCLTPWTLTFYIFRAIIISLYKGLPLWHFIHCAFIKVILRTFTGRQMQYLSASTRNTYETWVRRKLARSHGDPAARERLNVEIEPLIDQRSALLWLGNRRKAKKVVLFFHGGGYVAPMLPGHVEWCWRAYVSAGVESDTETAVAILEYTLCPEAQYPIQLRQAVDALTHLLESGIRPRDIVFGGDSAGGNLAAQLLGHLCDPIPLIPIIMLDEPLGGMFLVSPWLSNKRTDESFTQNGWIDMLSAETVSKSNIYYLGLSAVTDNPAESQKVAFPIDRDLTYMRRMSTMVKRVYITTGVEEVFRDQAIRYASEVQQANPHLKVKFDLLKKMAHDFILLEGEDQTTGKCMLAMQSWYKELIADA</sequence>